<proteinExistence type="predicted"/>
<organism evidence="2 3">
    <name type="scientific">Candidatus Wolfebacteria bacterium RIFOXYD1_FULL_48_65</name>
    <dbReference type="NCBI Taxonomy" id="1802561"/>
    <lineage>
        <taxon>Bacteria</taxon>
        <taxon>Candidatus Wolfeibacteriota</taxon>
    </lineage>
</organism>
<protein>
    <submittedName>
        <fullName evidence="2">Uncharacterized protein</fullName>
    </submittedName>
</protein>
<gene>
    <name evidence="2" type="ORF">A2610_00890</name>
</gene>
<comment type="caution">
    <text evidence="2">The sequence shown here is derived from an EMBL/GenBank/DDBJ whole genome shotgun (WGS) entry which is preliminary data.</text>
</comment>
<evidence type="ECO:0000256" key="1">
    <source>
        <dbReference type="SAM" id="Phobius"/>
    </source>
</evidence>
<keyword evidence="1" id="KW-0472">Membrane</keyword>
<dbReference type="Proteomes" id="UP000179057">
    <property type="component" value="Unassembled WGS sequence"/>
</dbReference>
<feature type="transmembrane region" description="Helical" evidence="1">
    <location>
        <begin position="20"/>
        <end position="39"/>
    </location>
</feature>
<evidence type="ECO:0000313" key="2">
    <source>
        <dbReference type="EMBL" id="OGM95431.1"/>
    </source>
</evidence>
<keyword evidence="1" id="KW-1133">Transmembrane helix</keyword>
<accession>A0A1F8E3L3</accession>
<dbReference type="AlphaFoldDB" id="A0A1F8E3L3"/>
<evidence type="ECO:0000313" key="3">
    <source>
        <dbReference type="Proteomes" id="UP000179057"/>
    </source>
</evidence>
<sequence length="77" mass="8549">MDRFLELFCGSPKRLLGTGVALLVIFAIISPAGFNWLMVRVFNALWPWVQVVGMLAAGWYVLGRIFLPAPKKGKKGD</sequence>
<dbReference type="EMBL" id="MGIV01000006">
    <property type="protein sequence ID" value="OGM95431.1"/>
    <property type="molecule type" value="Genomic_DNA"/>
</dbReference>
<feature type="transmembrane region" description="Helical" evidence="1">
    <location>
        <begin position="45"/>
        <end position="67"/>
    </location>
</feature>
<keyword evidence="1" id="KW-0812">Transmembrane</keyword>
<reference evidence="2 3" key="1">
    <citation type="journal article" date="2016" name="Nat. Commun.">
        <title>Thousands of microbial genomes shed light on interconnected biogeochemical processes in an aquifer system.</title>
        <authorList>
            <person name="Anantharaman K."/>
            <person name="Brown C.T."/>
            <person name="Hug L.A."/>
            <person name="Sharon I."/>
            <person name="Castelle C.J."/>
            <person name="Probst A.J."/>
            <person name="Thomas B.C."/>
            <person name="Singh A."/>
            <person name="Wilkins M.J."/>
            <person name="Karaoz U."/>
            <person name="Brodie E.L."/>
            <person name="Williams K.H."/>
            <person name="Hubbard S.S."/>
            <person name="Banfield J.F."/>
        </authorList>
    </citation>
    <scope>NUCLEOTIDE SEQUENCE [LARGE SCALE GENOMIC DNA]</scope>
</reference>
<name>A0A1F8E3L3_9BACT</name>